<dbReference type="EMBL" id="LT598469">
    <property type="protein sequence ID" value="SCV00184.1"/>
    <property type="molecule type" value="Genomic_DNA"/>
</dbReference>
<feature type="region of interest" description="Disordered" evidence="1">
    <location>
        <begin position="85"/>
        <end position="130"/>
    </location>
</feature>
<feature type="compositionally biased region" description="Polar residues" evidence="1">
    <location>
        <begin position="106"/>
        <end position="121"/>
    </location>
</feature>
<dbReference type="Proteomes" id="UP000191024">
    <property type="component" value="Chromosome G"/>
</dbReference>
<feature type="compositionally biased region" description="Low complexity" evidence="1">
    <location>
        <begin position="85"/>
        <end position="100"/>
    </location>
</feature>
<dbReference type="PANTHER" id="PTHR38645">
    <property type="entry name" value="CHROMOSOME 9, WHOLE GENOME SHOTGUN SEQUENCE"/>
    <property type="match status" value="1"/>
</dbReference>
<name>A0A1G4K864_9SACH</name>
<proteinExistence type="predicted"/>
<sequence>MDEFKSLEKSLPPERALDELNKHATQEFKIAANAITSLYKLSAERATLSRHTGYLDCVGDVLALVERGASAEDIRTWCLQRKLSTDAQTATSATTSTTTTPVGLRTGQQPTPSGQDATSDPSKLKKLRLR</sequence>
<dbReference type="InterPro" id="IPR029196">
    <property type="entry name" value="HAPSTR1-like"/>
</dbReference>
<evidence type="ECO:0000313" key="2">
    <source>
        <dbReference type="EMBL" id="SCV00184.1"/>
    </source>
</evidence>
<evidence type="ECO:0000313" key="3">
    <source>
        <dbReference type="Proteomes" id="UP000191024"/>
    </source>
</evidence>
<dbReference type="AlphaFoldDB" id="A0A1G4K864"/>
<keyword evidence="3" id="KW-1185">Reference proteome</keyword>
<dbReference type="Pfam" id="PF15251">
    <property type="entry name" value="TAPR1-like"/>
    <property type="match status" value="1"/>
</dbReference>
<evidence type="ECO:0000256" key="1">
    <source>
        <dbReference type="SAM" id="MobiDB-lite"/>
    </source>
</evidence>
<reference evidence="2 3" key="1">
    <citation type="submission" date="2016-03" db="EMBL/GenBank/DDBJ databases">
        <authorList>
            <person name="Devillers H."/>
        </authorList>
    </citation>
    <scope>NUCLEOTIDE SEQUENCE [LARGE SCALE GENOMIC DNA]</scope>
    <source>
        <strain evidence="2">CBS 11717</strain>
    </source>
</reference>
<protein>
    <submittedName>
        <fullName evidence="2">LAMI_0G03400g1_1</fullName>
    </submittedName>
</protein>
<accession>A0A1G4K864</accession>
<dbReference type="OrthoDB" id="21418at2759"/>
<dbReference type="PANTHER" id="PTHR38645:SF1">
    <property type="entry name" value="YALI0F12243P"/>
    <property type="match status" value="1"/>
</dbReference>
<gene>
    <name evidence="2" type="ORF">LAMI_0G03400G</name>
</gene>
<organism evidence="2 3">
    <name type="scientific">Lachancea mirantina</name>
    <dbReference type="NCBI Taxonomy" id="1230905"/>
    <lineage>
        <taxon>Eukaryota</taxon>
        <taxon>Fungi</taxon>
        <taxon>Dikarya</taxon>
        <taxon>Ascomycota</taxon>
        <taxon>Saccharomycotina</taxon>
        <taxon>Saccharomycetes</taxon>
        <taxon>Saccharomycetales</taxon>
        <taxon>Saccharomycetaceae</taxon>
        <taxon>Lachancea</taxon>
    </lineage>
</organism>